<keyword evidence="2" id="KW-0812">Transmembrane</keyword>
<gene>
    <name evidence="3" type="ORF">AVEN_235244_1</name>
</gene>
<comment type="caution">
    <text evidence="3">The sequence shown here is derived from an EMBL/GenBank/DDBJ whole genome shotgun (WGS) entry which is preliminary data.</text>
</comment>
<evidence type="ECO:0000256" key="2">
    <source>
        <dbReference type="SAM" id="Phobius"/>
    </source>
</evidence>
<organism evidence="3 4">
    <name type="scientific">Araneus ventricosus</name>
    <name type="common">Orbweaver spider</name>
    <name type="synonym">Epeira ventricosa</name>
    <dbReference type="NCBI Taxonomy" id="182803"/>
    <lineage>
        <taxon>Eukaryota</taxon>
        <taxon>Metazoa</taxon>
        <taxon>Ecdysozoa</taxon>
        <taxon>Arthropoda</taxon>
        <taxon>Chelicerata</taxon>
        <taxon>Arachnida</taxon>
        <taxon>Araneae</taxon>
        <taxon>Araneomorphae</taxon>
        <taxon>Entelegynae</taxon>
        <taxon>Araneoidea</taxon>
        <taxon>Araneidae</taxon>
        <taxon>Araneus</taxon>
    </lineage>
</organism>
<evidence type="ECO:0000256" key="1">
    <source>
        <dbReference type="SAM" id="MobiDB-lite"/>
    </source>
</evidence>
<feature type="region of interest" description="Disordered" evidence="1">
    <location>
        <begin position="1"/>
        <end position="33"/>
    </location>
</feature>
<name>A0A4Y2A489_ARAVE</name>
<dbReference type="EMBL" id="BGPR01000005">
    <property type="protein sequence ID" value="GBL74239.1"/>
    <property type="molecule type" value="Genomic_DNA"/>
</dbReference>
<feature type="compositionally biased region" description="Basic and acidic residues" evidence="1">
    <location>
        <begin position="9"/>
        <end position="19"/>
    </location>
</feature>
<sequence length="100" mass="11441">MAKMAPRLAESDRMDETQKKQQPKYPNRTFTTAGRQKEIKLEEGKKLFLLRGFANSFSLIFFIGIYHINCRKITTRVVGEDSAAGEETPSIVLRFGLFLL</sequence>
<dbReference type="Proteomes" id="UP000499080">
    <property type="component" value="Unassembled WGS sequence"/>
</dbReference>
<keyword evidence="4" id="KW-1185">Reference proteome</keyword>
<reference evidence="3 4" key="1">
    <citation type="journal article" date="2019" name="Sci. Rep.">
        <title>Orb-weaving spider Araneus ventricosus genome elucidates the spidroin gene catalogue.</title>
        <authorList>
            <person name="Kono N."/>
            <person name="Nakamura H."/>
            <person name="Ohtoshi R."/>
            <person name="Moran D.A.P."/>
            <person name="Shinohara A."/>
            <person name="Yoshida Y."/>
            <person name="Fujiwara M."/>
            <person name="Mori M."/>
            <person name="Tomita M."/>
            <person name="Arakawa K."/>
        </authorList>
    </citation>
    <scope>NUCLEOTIDE SEQUENCE [LARGE SCALE GENOMIC DNA]</scope>
</reference>
<evidence type="ECO:0000313" key="3">
    <source>
        <dbReference type="EMBL" id="GBL74239.1"/>
    </source>
</evidence>
<proteinExistence type="predicted"/>
<keyword evidence="2" id="KW-1133">Transmembrane helix</keyword>
<evidence type="ECO:0008006" key="5">
    <source>
        <dbReference type="Google" id="ProtNLM"/>
    </source>
</evidence>
<dbReference type="AlphaFoldDB" id="A0A4Y2A489"/>
<keyword evidence="2" id="KW-0472">Membrane</keyword>
<accession>A0A4Y2A489</accession>
<protein>
    <recommendedName>
        <fullName evidence="5">Transmembrane protein</fullName>
    </recommendedName>
</protein>
<feature type="transmembrane region" description="Helical" evidence="2">
    <location>
        <begin position="47"/>
        <end position="68"/>
    </location>
</feature>
<evidence type="ECO:0000313" key="4">
    <source>
        <dbReference type="Proteomes" id="UP000499080"/>
    </source>
</evidence>